<accession>A0ABT3L8J2</accession>
<feature type="region of interest" description="Disordered" evidence="1">
    <location>
        <begin position="91"/>
        <end position="126"/>
    </location>
</feature>
<dbReference type="Proteomes" id="UP001526426">
    <property type="component" value="Unassembled WGS sequence"/>
</dbReference>
<evidence type="ECO:0000313" key="3">
    <source>
        <dbReference type="Proteomes" id="UP001526426"/>
    </source>
</evidence>
<dbReference type="EMBL" id="JAIHOM010000073">
    <property type="protein sequence ID" value="MCW6037482.1"/>
    <property type="molecule type" value="Genomic_DNA"/>
</dbReference>
<evidence type="ECO:0000256" key="1">
    <source>
        <dbReference type="SAM" id="MobiDB-lite"/>
    </source>
</evidence>
<gene>
    <name evidence="2" type="ORF">K4A83_14540</name>
</gene>
<evidence type="ECO:0000313" key="2">
    <source>
        <dbReference type="EMBL" id="MCW6037482.1"/>
    </source>
</evidence>
<keyword evidence="3" id="KW-1185">Reference proteome</keyword>
<sequence length="248" mass="27052">MMLVAEFRNYYPQGGLISELVQFKQGKYVVRALVQVEGVTLATGHGAADTVEMAEDQARSRALALLMPTVRVNQSSSPTPAPIASVVRHPEQNGEGQVHSAPVPKSAPIAPPEPALEPNPPRVESLPVTTVSPVLEPLPEREPESVLPPVEALEEDSVEMTPPFEVEAEPDLAVETSPPAPSTPTVNLSESPMDFSDVIAQTNIELKRLGWTNEQGRDYLLQTYGKRSRQLLSDNELVEFLDHLRSQP</sequence>
<proteinExistence type="predicted"/>
<feature type="compositionally biased region" description="Pro residues" evidence="1">
    <location>
        <begin position="109"/>
        <end position="121"/>
    </location>
</feature>
<organism evidence="2 3">
    <name type="scientific">Spirulina subsalsa FACHB-351</name>
    <dbReference type="NCBI Taxonomy" id="234711"/>
    <lineage>
        <taxon>Bacteria</taxon>
        <taxon>Bacillati</taxon>
        <taxon>Cyanobacteriota</taxon>
        <taxon>Cyanophyceae</taxon>
        <taxon>Spirulinales</taxon>
        <taxon>Spirulinaceae</taxon>
        <taxon>Spirulina</taxon>
    </lineage>
</organism>
<dbReference type="RefSeq" id="WP_265265338.1">
    <property type="nucleotide sequence ID" value="NZ_JAIHOM010000073.1"/>
</dbReference>
<protein>
    <recommendedName>
        <fullName evidence="4">DRBM domain-containing protein</fullName>
    </recommendedName>
</protein>
<evidence type="ECO:0008006" key="4">
    <source>
        <dbReference type="Google" id="ProtNLM"/>
    </source>
</evidence>
<comment type="caution">
    <text evidence="2">The sequence shown here is derived from an EMBL/GenBank/DDBJ whole genome shotgun (WGS) entry which is preliminary data.</text>
</comment>
<name>A0ABT3L8J2_9CYAN</name>
<reference evidence="2 3" key="1">
    <citation type="submission" date="2021-08" db="EMBL/GenBank/DDBJ databases">
        <title>Draft genome sequence of Spirulina subsalsa with high tolerance to salinity and hype-accumulation of phycocyanin.</title>
        <authorList>
            <person name="Pei H."/>
            <person name="Jiang L."/>
        </authorList>
    </citation>
    <scope>NUCLEOTIDE SEQUENCE [LARGE SCALE GENOMIC DNA]</scope>
    <source>
        <strain evidence="2 3">FACHB-351</strain>
    </source>
</reference>